<dbReference type="RefSeq" id="WP_069554008.1">
    <property type="nucleotide sequence ID" value="NZ_CAWQUL010000013.1"/>
</dbReference>
<proteinExistence type="predicted"/>
<evidence type="ECO:0000313" key="1">
    <source>
        <dbReference type="EMBL" id="THJ47169.1"/>
    </source>
</evidence>
<dbReference type="AlphaFoldDB" id="A0A4S5CMT2"/>
<comment type="caution">
    <text evidence="1">The sequence shown here is derived from an EMBL/GenBank/DDBJ whole genome shotgun (WGS) entry which is preliminary data.</text>
</comment>
<sequence>MKVRVTARFKGKVVETAVMSIEALIERLIDANEVAKCMGIREQLADYNKTSVVRFTQCVRGRRYTMTARKE</sequence>
<dbReference type="EMBL" id="SSUX01000002">
    <property type="protein sequence ID" value="THJ47169.1"/>
    <property type="molecule type" value="Genomic_DNA"/>
</dbReference>
<organism evidence="1 2">
    <name type="scientific">Aeromonas veronii</name>
    <dbReference type="NCBI Taxonomy" id="654"/>
    <lineage>
        <taxon>Bacteria</taxon>
        <taxon>Pseudomonadati</taxon>
        <taxon>Pseudomonadota</taxon>
        <taxon>Gammaproteobacteria</taxon>
        <taxon>Aeromonadales</taxon>
        <taxon>Aeromonadaceae</taxon>
        <taxon>Aeromonas</taxon>
    </lineage>
</organism>
<gene>
    <name evidence="1" type="ORF">E8Q35_04515</name>
</gene>
<name>A0A4S5CMT2_AERVE</name>
<evidence type="ECO:0000313" key="2">
    <source>
        <dbReference type="Proteomes" id="UP000309618"/>
    </source>
</evidence>
<accession>A0A4S5CMT2</accession>
<protein>
    <submittedName>
        <fullName evidence="1">Uncharacterized protein</fullName>
    </submittedName>
</protein>
<dbReference type="Proteomes" id="UP000309618">
    <property type="component" value="Unassembled WGS sequence"/>
</dbReference>
<reference evidence="1 2" key="1">
    <citation type="submission" date="2019-04" db="EMBL/GenBank/DDBJ databases">
        <title>Comparative genomics of Aeromonas veronii strains pathogenic to fish.</title>
        <authorList>
            <person name="Cascarano M.C."/>
            <person name="Smyrli M."/>
            <person name="Katharios P."/>
        </authorList>
    </citation>
    <scope>NUCLEOTIDE SEQUENCE [LARGE SCALE GENOMIC DNA]</scope>
    <source>
        <strain evidence="1 2">XU1</strain>
    </source>
</reference>